<dbReference type="KEGG" id="plon:Pla110_30410"/>
<gene>
    <name evidence="9" type="primary">surE_1</name>
    <name evidence="7" type="synonym">surE</name>
    <name evidence="9" type="ORF">Pla110_30410</name>
</gene>
<dbReference type="EMBL" id="CP036281">
    <property type="protein sequence ID" value="QDU81300.1"/>
    <property type="molecule type" value="Genomic_DNA"/>
</dbReference>
<dbReference type="RefSeq" id="WP_144996532.1">
    <property type="nucleotide sequence ID" value="NZ_CP036281.1"/>
</dbReference>
<keyword evidence="10" id="KW-1185">Reference proteome</keyword>
<dbReference type="GO" id="GO:0008253">
    <property type="term" value="F:5'-nucleotidase activity"/>
    <property type="evidence" value="ECO:0007669"/>
    <property type="project" value="UniProtKB-UniRule"/>
</dbReference>
<feature type="binding site" evidence="7">
    <location>
        <position position="95"/>
    </location>
    <ligand>
        <name>a divalent metal cation</name>
        <dbReference type="ChEBI" id="CHEBI:60240"/>
    </ligand>
</feature>
<evidence type="ECO:0000256" key="6">
    <source>
        <dbReference type="ARBA" id="ARBA00022801"/>
    </source>
</evidence>
<dbReference type="GO" id="GO:0004309">
    <property type="term" value="F:exopolyphosphatase activity"/>
    <property type="evidence" value="ECO:0007669"/>
    <property type="project" value="TreeGrafter"/>
</dbReference>
<dbReference type="GO" id="GO:0046872">
    <property type="term" value="F:metal ion binding"/>
    <property type="evidence" value="ECO:0007669"/>
    <property type="project" value="UniProtKB-UniRule"/>
</dbReference>
<proteinExistence type="inferred from homology"/>
<dbReference type="HAMAP" id="MF_00060">
    <property type="entry name" value="SurE"/>
    <property type="match status" value="1"/>
</dbReference>
<evidence type="ECO:0000256" key="1">
    <source>
        <dbReference type="ARBA" id="ARBA00000815"/>
    </source>
</evidence>
<keyword evidence="6 7" id="KW-0378">Hydrolase</keyword>
<dbReference type="InterPro" id="IPR002828">
    <property type="entry name" value="SurE-like_Pase/nucleotidase"/>
</dbReference>
<dbReference type="OrthoDB" id="9780815at2"/>
<evidence type="ECO:0000256" key="4">
    <source>
        <dbReference type="ARBA" id="ARBA00022723"/>
    </source>
</evidence>
<keyword evidence="3 7" id="KW-0963">Cytoplasm</keyword>
<comment type="function">
    <text evidence="7">Nucleotidase that shows phosphatase activity on nucleoside 5'-monophosphates.</text>
</comment>
<dbReference type="PANTHER" id="PTHR30457">
    <property type="entry name" value="5'-NUCLEOTIDASE SURE"/>
    <property type="match status" value="1"/>
</dbReference>
<feature type="binding site" evidence="7">
    <location>
        <position position="39"/>
    </location>
    <ligand>
        <name>a divalent metal cation</name>
        <dbReference type="ChEBI" id="CHEBI:60240"/>
    </ligand>
</feature>
<reference evidence="9 10" key="1">
    <citation type="submission" date="2019-02" db="EMBL/GenBank/DDBJ databases">
        <title>Deep-cultivation of Planctomycetes and their phenomic and genomic characterization uncovers novel biology.</title>
        <authorList>
            <person name="Wiegand S."/>
            <person name="Jogler M."/>
            <person name="Boedeker C."/>
            <person name="Pinto D."/>
            <person name="Vollmers J."/>
            <person name="Rivas-Marin E."/>
            <person name="Kohn T."/>
            <person name="Peeters S.H."/>
            <person name="Heuer A."/>
            <person name="Rast P."/>
            <person name="Oberbeckmann S."/>
            <person name="Bunk B."/>
            <person name="Jeske O."/>
            <person name="Meyerdierks A."/>
            <person name="Storesund J.E."/>
            <person name="Kallscheuer N."/>
            <person name="Luecker S."/>
            <person name="Lage O.M."/>
            <person name="Pohl T."/>
            <person name="Merkel B.J."/>
            <person name="Hornburger P."/>
            <person name="Mueller R.-W."/>
            <person name="Bruemmer F."/>
            <person name="Labrenz M."/>
            <person name="Spormann A.M."/>
            <person name="Op den Camp H."/>
            <person name="Overmann J."/>
            <person name="Amann R."/>
            <person name="Jetten M.S.M."/>
            <person name="Mascher T."/>
            <person name="Medema M.H."/>
            <person name="Devos D.P."/>
            <person name="Kaster A.-K."/>
            <person name="Ovreas L."/>
            <person name="Rohde M."/>
            <person name="Galperin M.Y."/>
            <person name="Jogler C."/>
        </authorList>
    </citation>
    <scope>NUCLEOTIDE SEQUENCE [LARGE SCALE GENOMIC DNA]</scope>
    <source>
        <strain evidence="9 10">Pla110</strain>
    </source>
</reference>
<dbReference type="NCBIfam" id="TIGR00087">
    <property type="entry name" value="surE"/>
    <property type="match status" value="1"/>
</dbReference>
<evidence type="ECO:0000313" key="10">
    <source>
        <dbReference type="Proteomes" id="UP000317178"/>
    </source>
</evidence>
<evidence type="ECO:0000256" key="2">
    <source>
        <dbReference type="ARBA" id="ARBA00011062"/>
    </source>
</evidence>
<evidence type="ECO:0000256" key="7">
    <source>
        <dbReference type="HAMAP-Rule" id="MF_00060"/>
    </source>
</evidence>
<dbReference type="Pfam" id="PF01975">
    <property type="entry name" value="SurE"/>
    <property type="match status" value="1"/>
</dbReference>
<organism evidence="9 10">
    <name type="scientific">Polystyrenella longa</name>
    <dbReference type="NCBI Taxonomy" id="2528007"/>
    <lineage>
        <taxon>Bacteria</taxon>
        <taxon>Pseudomonadati</taxon>
        <taxon>Planctomycetota</taxon>
        <taxon>Planctomycetia</taxon>
        <taxon>Planctomycetales</taxon>
        <taxon>Planctomycetaceae</taxon>
        <taxon>Polystyrenella</taxon>
    </lineage>
</organism>
<evidence type="ECO:0000313" key="9">
    <source>
        <dbReference type="EMBL" id="QDU81300.1"/>
    </source>
</evidence>
<dbReference type="GO" id="GO:0005737">
    <property type="term" value="C:cytoplasm"/>
    <property type="evidence" value="ECO:0007669"/>
    <property type="project" value="UniProtKB-SubCell"/>
</dbReference>
<evidence type="ECO:0000256" key="3">
    <source>
        <dbReference type="ARBA" id="ARBA00022490"/>
    </source>
</evidence>
<feature type="domain" description="Survival protein SurE-like phosphatase/nucleotidase" evidence="8">
    <location>
        <begin position="3"/>
        <end position="187"/>
    </location>
</feature>
<sequence>MHILLTNDDGIYAPGLAALKESLAPLGKVTVVAPAAEQSGVGLSITYRHPLMAREEYIHGESFGYAVYGSPADCVKMGVLEFCGERPDLIVSGINSGANIGINVLYSGTVAAAIEGAFFGITSIAVSQSMMTAPDYDKTAERAAEVIQQLLDHEPETGSLWNLNFPHESEEGPKGLKVVSIGCNRQEERLEKRTDPRGKPYYWCGLEPISGHSKDPGSDIEGIQDGYATLSPLHFDLTETKRLEEYRQKSFAI</sequence>
<protein>
    <recommendedName>
        <fullName evidence="7">5'-nucleotidase SurE</fullName>
        <ecNumber evidence="7">3.1.3.5</ecNumber>
    </recommendedName>
    <alternativeName>
        <fullName evidence="7">Nucleoside 5'-monophosphate phosphohydrolase</fullName>
    </alternativeName>
</protein>
<dbReference type="SUPFAM" id="SSF64167">
    <property type="entry name" value="SurE-like"/>
    <property type="match status" value="1"/>
</dbReference>
<comment type="similarity">
    <text evidence="2 7">Belongs to the SurE nucleotidase family.</text>
</comment>
<comment type="cofactor">
    <cofactor evidence="7">
        <name>a divalent metal cation</name>
        <dbReference type="ChEBI" id="CHEBI:60240"/>
    </cofactor>
    <text evidence="7">Binds 1 divalent metal cation per subunit.</text>
</comment>
<accession>A0A518CQ03</accession>
<evidence type="ECO:0000256" key="5">
    <source>
        <dbReference type="ARBA" id="ARBA00022741"/>
    </source>
</evidence>
<dbReference type="NCBIfam" id="NF001490">
    <property type="entry name" value="PRK00346.1-4"/>
    <property type="match status" value="1"/>
</dbReference>
<dbReference type="EC" id="3.1.3.5" evidence="7"/>
<dbReference type="AlphaFoldDB" id="A0A518CQ03"/>
<feature type="binding site" evidence="7">
    <location>
        <position position="8"/>
    </location>
    <ligand>
        <name>a divalent metal cation</name>
        <dbReference type="ChEBI" id="CHEBI:60240"/>
    </ligand>
</feature>
<name>A0A518CQ03_9PLAN</name>
<dbReference type="PANTHER" id="PTHR30457:SF12">
    <property type="entry name" value="5'_3'-NUCLEOTIDASE SURE"/>
    <property type="match status" value="1"/>
</dbReference>
<comment type="catalytic activity">
    <reaction evidence="1 7">
        <text>a ribonucleoside 5'-phosphate + H2O = a ribonucleoside + phosphate</text>
        <dbReference type="Rhea" id="RHEA:12484"/>
        <dbReference type="ChEBI" id="CHEBI:15377"/>
        <dbReference type="ChEBI" id="CHEBI:18254"/>
        <dbReference type="ChEBI" id="CHEBI:43474"/>
        <dbReference type="ChEBI" id="CHEBI:58043"/>
        <dbReference type="EC" id="3.1.3.5"/>
    </reaction>
</comment>
<dbReference type="GO" id="GO:0000166">
    <property type="term" value="F:nucleotide binding"/>
    <property type="evidence" value="ECO:0007669"/>
    <property type="project" value="UniProtKB-KW"/>
</dbReference>
<dbReference type="Proteomes" id="UP000317178">
    <property type="component" value="Chromosome"/>
</dbReference>
<feature type="binding site" evidence="7">
    <location>
        <position position="9"/>
    </location>
    <ligand>
        <name>a divalent metal cation</name>
        <dbReference type="ChEBI" id="CHEBI:60240"/>
    </ligand>
</feature>
<dbReference type="GO" id="GO:0008254">
    <property type="term" value="F:3'-nucleotidase activity"/>
    <property type="evidence" value="ECO:0007669"/>
    <property type="project" value="TreeGrafter"/>
</dbReference>
<dbReference type="InterPro" id="IPR036523">
    <property type="entry name" value="SurE-like_sf"/>
</dbReference>
<keyword evidence="4 7" id="KW-0479">Metal-binding</keyword>
<dbReference type="InterPro" id="IPR030048">
    <property type="entry name" value="SurE"/>
</dbReference>
<comment type="subcellular location">
    <subcellularLocation>
        <location evidence="7">Cytoplasm</location>
    </subcellularLocation>
</comment>
<keyword evidence="5 7" id="KW-0547">Nucleotide-binding</keyword>
<dbReference type="Gene3D" id="3.40.1210.10">
    <property type="entry name" value="Survival protein SurE-like phosphatase/nucleotidase"/>
    <property type="match status" value="1"/>
</dbReference>
<evidence type="ECO:0000259" key="8">
    <source>
        <dbReference type="Pfam" id="PF01975"/>
    </source>
</evidence>